<sequence>MNRWKLISALLLFTTLISSFLAFNFSRADEVDEFSAAAADSLVKELPYVFDDLIVSFESYHKEPSEDTEAQIKNALLTKSLQRLTGNQRLLSTAERSSLLEKGWFNDYTHTLFTLHGIITDHSFEQKTEENSQAFTEALHTLKEEVETIVNDPAFSIEDRSKLNELTTTIQQFNENHR</sequence>
<reference evidence="1 2" key="1">
    <citation type="submission" date="2019-11" db="EMBL/GenBank/DDBJ databases">
        <title>Genome sequences of 17 halophilic strains isolated from different environments.</title>
        <authorList>
            <person name="Furrow R.E."/>
        </authorList>
    </citation>
    <scope>NUCLEOTIDE SEQUENCE [LARGE SCALE GENOMIC DNA]</scope>
    <source>
        <strain evidence="1 2">22511_23_Filter</strain>
    </source>
</reference>
<dbReference type="AlphaFoldDB" id="A0A845DQX5"/>
<dbReference type="EMBL" id="WMET01000001">
    <property type="protein sequence ID" value="MYL18945.1"/>
    <property type="molecule type" value="Genomic_DNA"/>
</dbReference>
<protein>
    <submittedName>
        <fullName evidence="1">Uncharacterized protein</fullName>
    </submittedName>
</protein>
<organism evidence="1 2">
    <name type="scientific">Halobacillus litoralis</name>
    <dbReference type="NCBI Taxonomy" id="45668"/>
    <lineage>
        <taxon>Bacteria</taxon>
        <taxon>Bacillati</taxon>
        <taxon>Bacillota</taxon>
        <taxon>Bacilli</taxon>
        <taxon>Bacillales</taxon>
        <taxon>Bacillaceae</taxon>
        <taxon>Halobacillus</taxon>
    </lineage>
</organism>
<dbReference type="Proteomes" id="UP000460949">
    <property type="component" value="Unassembled WGS sequence"/>
</dbReference>
<name>A0A845DQX5_9BACI</name>
<evidence type="ECO:0000313" key="1">
    <source>
        <dbReference type="EMBL" id="MYL18945.1"/>
    </source>
</evidence>
<accession>A0A845DQX5</accession>
<evidence type="ECO:0000313" key="2">
    <source>
        <dbReference type="Proteomes" id="UP000460949"/>
    </source>
</evidence>
<gene>
    <name evidence="1" type="ORF">GLW04_03530</name>
</gene>
<proteinExistence type="predicted"/>
<comment type="caution">
    <text evidence="1">The sequence shown here is derived from an EMBL/GenBank/DDBJ whole genome shotgun (WGS) entry which is preliminary data.</text>
</comment>
<dbReference type="RefSeq" id="WP_160835380.1">
    <property type="nucleotide sequence ID" value="NZ_WMET01000001.1"/>
</dbReference>